<comment type="subunit">
    <text evidence="5">Interacts with STAT3.</text>
</comment>
<feature type="region of interest" description="Disordered" evidence="6">
    <location>
        <begin position="132"/>
        <end position="205"/>
    </location>
</feature>
<dbReference type="GO" id="GO:0005768">
    <property type="term" value="C:endosome"/>
    <property type="evidence" value="ECO:0007669"/>
    <property type="project" value="UniProtKB-SubCell"/>
</dbReference>
<dbReference type="Pfam" id="PF07051">
    <property type="entry name" value="OCIA"/>
    <property type="match status" value="1"/>
</dbReference>
<dbReference type="Proteomes" id="UP000694393">
    <property type="component" value="Unplaced"/>
</dbReference>
<evidence type="ECO:0000256" key="1">
    <source>
        <dbReference type="ARBA" id="ARBA00004177"/>
    </source>
</evidence>
<keyword evidence="9" id="KW-1185">Reference proteome</keyword>
<dbReference type="InterPro" id="IPR040187">
    <property type="entry name" value="OCAD1/2"/>
</dbReference>
<reference evidence="8" key="2">
    <citation type="submission" date="2025-09" db="UniProtKB">
        <authorList>
            <consortium name="Ensembl"/>
        </authorList>
    </citation>
    <scope>IDENTIFICATION</scope>
</reference>
<protein>
    <recommendedName>
        <fullName evidence="4 5">OCIA domain-containing protein 1</fullName>
    </recommendedName>
</protein>
<feature type="compositionally biased region" description="Low complexity" evidence="6">
    <location>
        <begin position="148"/>
        <end position="163"/>
    </location>
</feature>
<sequence length="251" mass="28132">MDTPGQSERRRLGYRDPNSRELFNIPTEEEKRVLYECMQESFWYRALPLSLASMAVTYGLIKKGFLTSSSTRNSFPKIGFAGVIGFVAGRISYMSACNEKFRKLENSPIGRSLQGLPFEPYAAQKSESANLPFQSSFGSSPMPEAPLSSSYSDEYSSTGSSFSNDEPVPFSTSLSESSPTGITEHNTSEPVPVLEKSPKRKSVTYEELRNRNRETYEVLSTQKAETPVKSSQERAFKTKAKLNKYGDVWEE</sequence>
<evidence type="ECO:0000256" key="2">
    <source>
        <dbReference type="ARBA" id="ARBA00022753"/>
    </source>
</evidence>
<organism evidence="8 9">
    <name type="scientific">Pelusios castaneus</name>
    <name type="common">West African mud turtle</name>
    <dbReference type="NCBI Taxonomy" id="367368"/>
    <lineage>
        <taxon>Eukaryota</taxon>
        <taxon>Metazoa</taxon>
        <taxon>Chordata</taxon>
        <taxon>Craniata</taxon>
        <taxon>Vertebrata</taxon>
        <taxon>Euteleostomi</taxon>
        <taxon>Archelosauria</taxon>
        <taxon>Testudinata</taxon>
        <taxon>Testudines</taxon>
        <taxon>Pleurodira</taxon>
        <taxon>Pelomedusidae</taxon>
        <taxon>Pelusios</taxon>
    </lineage>
</organism>
<name>A0A8C8SIT9_9SAUR</name>
<evidence type="ECO:0000256" key="5">
    <source>
        <dbReference type="RuleBase" id="RU369066"/>
    </source>
</evidence>
<evidence type="ECO:0000256" key="4">
    <source>
        <dbReference type="ARBA" id="ARBA00040877"/>
    </source>
</evidence>
<feature type="compositionally biased region" description="Polar residues" evidence="6">
    <location>
        <begin position="170"/>
        <end position="189"/>
    </location>
</feature>
<comment type="domain">
    <text evidence="5">The OCIA domain is necessary and sufficient for endosomal localization.</text>
</comment>
<proteinExistence type="inferred from homology"/>
<dbReference type="InterPro" id="IPR009764">
    <property type="entry name" value="OCIA_dom"/>
</dbReference>
<evidence type="ECO:0000256" key="6">
    <source>
        <dbReference type="SAM" id="MobiDB-lite"/>
    </source>
</evidence>
<reference evidence="8" key="1">
    <citation type="submission" date="2025-08" db="UniProtKB">
        <authorList>
            <consortium name="Ensembl"/>
        </authorList>
    </citation>
    <scope>IDENTIFICATION</scope>
</reference>
<dbReference type="GO" id="GO:2000736">
    <property type="term" value="P:regulation of stem cell differentiation"/>
    <property type="evidence" value="ECO:0007669"/>
    <property type="project" value="UniProtKB-UniRule"/>
</dbReference>
<evidence type="ECO:0000313" key="9">
    <source>
        <dbReference type="Proteomes" id="UP000694393"/>
    </source>
</evidence>
<dbReference type="PANTHER" id="PTHR13336:SF4">
    <property type="entry name" value="OCIA DOMAIN-CONTAINING PROTEIN 1"/>
    <property type="match status" value="1"/>
</dbReference>
<comment type="subcellular location">
    <subcellularLocation>
        <location evidence="1 5">Endosome</location>
    </subcellularLocation>
</comment>
<accession>A0A8C8SIT9</accession>
<evidence type="ECO:0000256" key="3">
    <source>
        <dbReference type="ARBA" id="ARBA00037952"/>
    </source>
</evidence>
<dbReference type="PANTHER" id="PTHR13336">
    <property type="entry name" value="OVARIAN CARCINOMA IMMUNOREACTIVE ANTIGEN"/>
    <property type="match status" value="1"/>
</dbReference>
<evidence type="ECO:0000259" key="7">
    <source>
        <dbReference type="Pfam" id="PF07051"/>
    </source>
</evidence>
<comment type="function">
    <text evidence="5">Maintains stem cell potency. Increases STAT3 phosphorylation and controls ERK phosphorylation. May act as a scaffold, increasing STAT3 recruitment onto endosomes.</text>
</comment>
<dbReference type="AlphaFoldDB" id="A0A8C8SIT9"/>
<keyword evidence="2 5" id="KW-0967">Endosome</keyword>
<feature type="domain" description="OCIA" evidence="7">
    <location>
        <begin position="25"/>
        <end position="108"/>
    </location>
</feature>
<dbReference type="Ensembl" id="ENSPCET00000022016.1">
    <property type="protein sequence ID" value="ENSPCEP00000021282.1"/>
    <property type="gene ID" value="ENSPCEG00000016387.1"/>
</dbReference>
<comment type="similarity">
    <text evidence="3 5">Belongs to the OCIAD1 family.</text>
</comment>
<evidence type="ECO:0000313" key="8">
    <source>
        <dbReference type="Ensembl" id="ENSPCEP00000021282.1"/>
    </source>
</evidence>